<name>A0AAW2YPU1_9EUKA</name>
<dbReference type="CDD" id="cd21341">
    <property type="entry name" value="TTC8_N"/>
    <property type="match status" value="1"/>
</dbReference>
<dbReference type="EMBL" id="JAOPGA020000542">
    <property type="protein sequence ID" value="KAL0479357.1"/>
    <property type="molecule type" value="Genomic_DNA"/>
</dbReference>
<dbReference type="Proteomes" id="UP001431209">
    <property type="component" value="Unassembled WGS sequence"/>
</dbReference>
<evidence type="ECO:0008006" key="5">
    <source>
        <dbReference type="Google" id="ProtNLM"/>
    </source>
</evidence>
<keyword evidence="4" id="KW-1185">Reference proteome</keyword>
<protein>
    <recommendedName>
        <fullName evidence="5">Tetratricopeptide repeat protein 8</fullName>
    </recommendedName>
</protein>
<dbReference type="PANTHER" id="PTHR44177:SF1">
    <property type="entry name" value="TETRATRICOPEPTIDE REPEAT PROTEIN 8"/>
    <property type="match status" value="1"/>
</dbReference>
<evidence type="ECO:0000313" key="4">
    <source>
        <dbReference type="Proteomes" id="UP001431209"/>
    </source>
</evidence>
<dbReference type="GO" id="GO:0036064">
    <property type="term" value="C:ciliary basal body"/>
    <property type="evidence" value="ECO:0007669"/>
    <property type="project" value="TreeGrafter"/>
</dbReference>
<dbReference type="SMART" id="SM00028">
    <property type="entry name" value="TPR"/>
    <property type="match status" value="8"/>
</dbReference>
<dbReference type="SUPFAM" id="SSF48452">
    <property type="entry name" value="TPR-like"/>
    <property type="match status" value="1"/>
</dbReference>
<feature type="repeat" description="TPR" evidence="1">
    <location>
        <begin position="377"/>
        <end position="410"/>
    </location>
</feature>
<dbReference type="InterPro" id="IPR011990">
    <property type="entry name" value="TPR-like_helical_dom_sf"/>
</dbReference>
<evidence type="ECO:0000256" key="1">
    <source>
        <dbReference type="PROSITE-ProRule" id="PRU00339"/>
    </source>
</evidence>
<evidence type="ECO:0000256" key="2">
    <source>
        <dbReference type="SAM" id="MobiDB-lite"/>
    </source>
</evidence>
<dbReference type="InterPro" id="IPR019734">
    <property type="entry name" value="TPR_rpt"/>
</dbReference>
<feature type="repeat" description="TPR" evidence="1">
    <location>
        <begin position="273"/>
        <end position="306"/>
    </location>
</feature>
<feature type="compositionally biased region" description="Polar residues" evidence="2">
    <location>
        <begin position="126"/>
        <end position="135"/>
    </location>
</feature>
<feature type="repeat" description="TPR" evidence="1">
    <location>
        <begin position="341"/>
        <end position="374"/>
    </location>
</feature>
<sequence length="493" mass="55826">MQEGNAMQMDPAILALSRYRRRRFDDTIDLTTDILARNFKDQAMWFLKCRALTAKNWIDDTEMEDEGVAELLLDDHSVASAPRPGTSLKKPFNAESGRTTANPGIRPTTRDGRPVTGFARPGTGSAPGTSRPVTQSGRFVRLGTASMRTEEGGPFIVADSLDLKKYAQRPALAKALCDYLLYFDHNAKKALELAAFATEEVEFKDWWWKARLGKCYYKLGLYRDAEKQFKSSLKDQDMITTYLELGKVYIKLDQPNAAIEYYEKGCHQHPGDTHLILGIARIHDQLNDMEKSLLYYEKILDLNSSNIEGISCLAGNYFYEDQPELALRLYRRLIQMGVNNTELWNNLALCCFYSSQYDMCLNCFERALALADDNNMADVWYNIGQVAIGIGDLGLAYHAFKVAISVDGNHPESFNNLGVLELRQGHLDESKNNFDAAISLGPYLHEPVFNSALLSYKMGNHQDSYNQLQKVLEIYPQHTDSAELLTKLRKHFS</sequence>
<comment type="caution">
    <text evidence="3">The sequence shown here is derived from an EMBL/GenBank/DDBJ whole genome shotgun (WGS) entry which is preliminary data.</text>
</comment>
<feature type="repeat" description="TPR" evidence="1">
    <location>
        <begin position="239"/>
        <end position="272"/>
    </location>
</feature>
<feature type="repeat" description="TPR" evidence="1">
    <location>
        <begin position="411"/>
        <end position="444"/>
    </location>
</feature>
<dbReference type="GO" id="GO:1905515">
    <property type="term" value="P:non-motile cilium assembly"/>
    <property type="evidence" value="ECO:0007669"/>
    <property type="project" value="InterPro"/>
</dbReference>
<dbReference type="InterPro" id="IPR028796">
    <property type="entry name" value="BBS8"/>
</dbReference>
<dbReference type="Pfam" id="PF13181">
    <property type="entry name" value="TPR_8"/>
    <property type="match status" value="3"/>
</dbReference>
<feature type="region of interest" description="Disordered" evidence="2">
    <location>
        <begin position="79"/>
        <end position="135"/>
    </location>
</feature>
<dbReference type="AlphaFoldDB" id="A0AAW2YPU1"/>
<dbReference type="PANTHER" id="PTHR44177">
    <property type="entry name" value="TETRATRICOPEPTIDE REPEAT PROTEIN 8"/>
    <property type="match status" value="1"/>
</dbReference>
<organism evidence="3 4">
    <name type="scientific">Acrasis kona</name>
    <dbReference type="NCBI Taxonomy" id="1008807"/>
    <lineage>
        <taxon>Eukaryota</taxon>
        <taxon>Discoba</taxon>
        <taxon>Heterolobosea</taxon>
        <taxon>Tetramitia</taxon>
        <taxon>Eutetramitia</taxon>
        <taxon>Acrasidae</taxon>
        <taxon>Acrasis</taxon>
    </lineage>
</organism>
<dbReference type="PROSITE" id="PS50005">
    <property type="entry name" value="TPR"/>
    <property type="match status" value="5"/>
</dbReference>
<gene>
    <name evidence="3" type="ORF">AKO1_007565</name>
</gene>
<evidence type="ECO:0000313" key="3">
    <source>
        <dbReference type="EMBL" id="KAL0479357.1"/>
    </source>
</evidence>
<proteinExistence type="predicted"/>
<keyword evidence="1" id="KW-0802">TPR repeat</keyword>
<dbReference type="Pfam" id="PF00515">
    <property type="entry name" value="TPR_1"/>
    <property type="match status" value="1"/>
</dbReference>
<dbReference type="Gene3D" id="1.25.40.10">
    <property type="entry name" value="Tetratricopeptide repeat domain"/>
    <property type="match status" value="2"/>
</dbReference>
<dbReference type="GO" id="GO:0034464">
    <property type="term" value="C:BBSome"/>
    <property type="evidence" value="ECO:0007669"/>
    <property type="project" value="InterPro"/>
</dbReference>
<reference evidence="3 4" key="1">
    <citation type="submission" date="2024-03" db="EMBL/GenBank/DDBJ databases">
        <title>The Acrasis kona genome and developmental transcriptomes reveal deep origins of eukaryotic multicellular pathways.</title>
        <authorList>
            <person name="Sheikh S."/>
            <person name="Fu C.-J."/>
            <person name="Brown M.W."/>
            <person name="Baldauf S.L."/>
        </authorList>
    </citation>
    <scope>NUCLEOTIDE SEQUENCE [LARGE SCALE GENOMIC DNA]</scope>
    <source>
        <strain evidence="3 4">ATCC MYA-3509</strain>
    </source>
</reference>
<dbReference type="GO" id="GO:0097730">
    <property type="term" value="C:non-motile cilium"/>
    <property type="evidence" value="ECO:0007669"/>
    <property type="project" value="TreeGrafter"/>
</dbReference>
<accession>A0AAW2YPU1</accession>